<proteinExistence type="predicted"/>
<comment type="caution">
    <text evidence="1">The sequence shown here is derived from an EMBL/GenBank/DDBJ whole genome shotgun (WGS) entry which is preliminary data.</text>
</comment>
<name>A0A0G1XWP8_9BACT</name>
<dbReference type="AlphaFoldDB" id="A0A0G1XWP8"/>
<dbReference type="PROSITE" id="PS00194">
    <property type="entry name" value="THIOREDOXIN_1"/>
    <property type="match status" value="1"/>
</dbReference>
<organism evidence="1 2">
    <name type="scientific">Candidatus Uhrbacteria bacterium GW2011_GWC2_53_7</name>
    <dbReference type="NCBI Taxonomy" id="1618986"/>
    <lineage>
        <taxon>Bacteria</taxon>
        <taxon>Candidatus Uhriibacteriota</taxon>
    </lineage>
</organism>
<dbReference type="InterPro" id="IPR036249">
    <property type="entry name" value="Thioredoxin-like_sf"/>
</dbReference>
<dbReference type="EMBL" id="LCRN01000039">
    <property type="protein sequence ID" value="KKW35406.1"/>
    <property type="molecule type" value="Genomic_DNA"/>
</dbReference>
<dbReference type="SUPFAM" id="SSF52833">
    <property type="entry name" value="Thioredoxin-like"/>
    <property type="match status" value="1"/>
</dbReference>
<evidence type="ECO:0000313" key="1">
    <source>
        <dbReference type="EMBL" id="KKW35406.1"/>
    </source>
</evidence>
<evidence type="ECO:0000313" key="2">
    <source>
        <dbReference type="Proteomes" id="UP000033865"/>
    </source>
</evidence>
<dbReference type="CDD" id="cd01659">
    <property type="entry name" value="TRX_superfamily"/>
    <property type="match status" value="1"/>
</dbReference>
<dbReference type="Gene3D" id="3.40.30.10">
    <property type="entry name" value="Glutaredoxin"/>
    <property type="match status" value="1"/>
</dbReference>
<protein>
    <recommendedName>
        <fullName evidence="3">Thioredoxin domain-containing protein</fullName>
    </recommendedName>
</protein>
<dbReference type="InterPro" id="IPR017937">
    <property type="entry name" value="Thioredoxin_CS"/>
</dbReference>
<sequence>MFIEFYGETCPHCVKMMPIVDKLIAEGIKIEKKETWNNEKNATEFEKYDKGRCGGVPFFINTETDAFICGGTDEESLRKLAEGK</sequence>
<reference evidence="1 2" key="1">
    <citation type="journal article" date="2015" name="Nature">
        <title>rRNA introns, odd ribosomes, and small enigmatic genomes across a large radiation of phyla.</title>
        <authorList>
            <person name="Brown C.T."/>
            <person name="Hug L.A."/>
            <person name="Thomas B.C."/>
            <person name="Sharon I."/>
            <person name="Castelle C.J."/>
            <person name="Singh A."/>
            <person name="Wilkins M.J."/>
            <person name="Williams K.H."/>
            <person name="Banfield J.F."/>
        </authorList>
    </citation>
    <scope>NUCLEOTIDE SEQUENCE [LARGE SCALE GENOMIC DNA]</scope>
</reference>
<accession>A0A0G1XWP8</accession>
<dbReference type="Proteomes" id="UP000033865">
    <property type="component" value="Unassembled WGS sequence"/>
</dbReference>
<gene>
    <name evidence="1" type="ORF">UY82_C0039G0006</name>
</gene>
<evidence type="ECO:0008006" key="3">
    <source>
        <dbReference type="Google" id="ProtNLM"/>
    </source>
</evidence>